<gene>
    <name evidence="1" type="ORF">NIES3807_33420</name>
</gene>
<accession>A0AAD3B1Z0</accession>
<dbReference type="AlphaFoldDB" id="A0AAD3B1Z0"/>
<protein>
    <submittedName>
        <fullName evidence="1">Transposase</fullName>
    </submittedName>
</protein>
<evidence type="ECO:0000313" key="2">
    <source>
        <dbReference type="Proteomes" id="UP000441080"/>
    </source>
</evidence>
<sequence>MDNRENLVWVDKSRGLCGNYEELPENHERVVYIVMVGPMLRRLTDNQHGGFNQQV</sequence>
<comment type="caution">
    <text evidence="1">The sequence shown here is derived from an EMBL/GenBank/DDBJ whole genome shotgun (WGS) entry which is preliminary data.</text>
</comment>
<name>A0AAD3B1Z0_MICAE</name>
<reference evidence="1 2" key="1">
    <citation type="submission" date="2019-02" db="EMBL/GenBank/DDBJ databases">
        <title>Draft genome sequence of Arthrospira platensis NIES-3807.</title>
        <authorList>
            <person name="Yamaguchi H."/>
            <person name="Suzuki S."/>
            <person name="Kawachi M."/>
        </authorList>
    </citation>
    <scope>NUCLEOTIDE SEQUENCE [LARGE SCALE GENOMIC DNA]</scope>
    <source>
        <strain evidence="1 2">NIES-3807</strain>
    </source>
</reference>
<dbReference type="Proteomes" id="UP000441080">
    <property type="component" value="Unassembled WGS sequence"/>
</dbReference>
<evidence type="ECO:0000313" key="1">
    <source>
        <dbReference type="EMBL" id="GCL60161.1"/>
    </source>
</evidence>
<proteinExistence type="predicted"/>
<dbReference type="EMBL" id="BJCK01000067">
    <property type="protein sequence ID" value="GCL60161.1"/>
    <property type="molecule type" value="Genomic_DNA"/>
</dbReference>
<organism evidence="1 2">
    <name type="scientific">Microcystis aeruginosa NIES-3807</name>
    <dbReference type="NCBI Taxonomy" id="2517785"/>
    <lineage>
        <taxon>Bacteria</taxon>
        <taxon>Bacillati</taxon>
        <taxon>Cyanobacteriota</taxon>
        <taxon>Cyanophyceae</taxon>
        <taxon>Oscillatoriophycideae</taxon>
        <taxon>Chroococcales</taxon>
        <taxon>Microcystaceae</taxon>
        <taxon>Microcystis</taxon>
    </lineage>
</organism>